<dbReference type="Gene3D" id="2.10.109.10">
    <property type="entry name" value="Umud Fragment, subunit A"/>
    <property type="match status" value="1"/>
</dbReference>
<evidence type="ECO:0000313" key="10">
    <source>
        <dbReference type="Proteomes" id="UP000824093"/>
    </source>
</evidence>
<organism evidence="9 10">
    <name type="scientific">Candidatus Merdicola faecigallinarum</name>
    <dbReference type="NCBI Taxonomy" id="2840862"/>
    <lineage>
        <taxon>Bacteria</taxon>
        <taxon>Bacillati</taxon>
        <taxon>Bacillota</taxon>
        <taxon>Clostridia</taxon>
        <taxon>Candidatus Merdicola</taxon>
    </lineage>
</organism>
<evidence type="ECO:0000256" key="5">
    <source>
        <dbReference type="ARBA" id="ARBA00022801"/>
    </source>
</evidence>
<dbReference type="Proteomes" id="UP000824093">
    <property type="component" value="Unassembled WGS sequence"/>
</dbReference>
<dbReference type="InterPro" id="IPR019533">
    <property type="entry name" value="Peptidase_S26"/>
</dbReference>
<dbReference type="PRINTS" id="PR00727">
    <property type="entry name" value="LEADERPTASE"/>
</dbReference>
<evidence type="ECO:0000259" key="8">
    <source>
        <dbReference type="Pfam" id="PF10502"/>
    </source>
</evidence>
<name>A0A9D1SA17_9FIRM</name>
<keyword evidence="7" id="KW-0645">Protease</keyword>
<feature type="active site" evidence="6">
    <location>
        <position position="122"/>
    </location>
</feature>
<dbReference type="EMBL" id="DVNH01000036">
    <property type="protein sequence ID" value="HIU51953.1"/>
    <property type="molecule type" value="Genomic_DNA"/>
</dbReference>
<feature type="transmembrane region" description="Helical" evidence="7">
    <location>
        <begin position="12"/>
        <end position="33"/>
    </location>
</feature>
<dbReference type="GO" id="GO:0004252">
    <property type="term" value="F:serine-type endopeptidase activity"/>
    <property type="evidence" value="ECO:0007669"/>
    <property type="project" value="InterPro"/>
</dbReference>
<comment type="subcellular location">
    <subcellularLocation>
        <location evidence="2">Cell membrane</location>
        <topology evidence="2">Single-pass type II membrane protein</topology>
    </subcellularLocation>
    <subcellularLocation>
        <location evidence="7">Membrane</location>
        <topology evidence="7">Single-pass type II membrane protein</topology>
    </subcellularLocation>
</comment>
<evidence type="ECO:0000313" key="9">
    <source>
        <dbReference type="EMBL" id="HIU51953.1"/>
    </source>
</evidence>
<keyword evidence="5 7" id="KW-0378">Hydrolase</keyword>
<feature type="domain" description="Peptidase S26" evidence="8">
    <location>
        <begin position="13"/>
        <end position="207"/>
    </location>
</feature>
<comment type="caution">
    <text evidence="9">The sequence shown here is derived from an EMBL/GenBank/DDBJ whole genome shotgun (WGS) entry which is preliminary data.</text>
</comment>
<dbReference type="InterPro" id="IPR000223">
    <property type="entry name" value="Pept_S26A_signal_pept_1"/>
</dbReference>
<dbReference type="InterPro" id="IPR019757">
    <property type="entry name" value="Pept_S26A_signal_pept_1_Lys-AS"/>
</dbReference>
<dbReference type="EC" id="3.4.21.89" evidence="4 7"/>
<dbReference type="PROSITE" id="PS00760">
    <property type="entry name" value="SPASE_I_2"/>
    <property type="match status" value="1"/>
</dbReference>
<evidence type="ECO:0000256" key="4">
    <source>
        <dbReference type="ARBA" id="ARBA00013208"/>
    </source>
</evidence>
<keyword evidence="7" id="KW-1133">Transmembrane helix</keyword>
<accession>A0A9D1SA17</accession>
<gene>
    <name evidence="9" type="primary">lepB</name>
    <name evidence="9" type="ORF">IAB70_04970</name>
</gene>
<dbReference type="CDD" id="cd06530">
    <property type="entry name" value="S26_SPase_I"/>
    <property type="match status" value="1"/>
</dbReference>
<dbReference type="Pfam" id="PF10502">
    <property type="entry name" value="Peptidase_S26"/>
    <property type="match status" value="1"/>
</dbReference>
<dbReference type="InterPro" id="IPR036286">
    <property type="entry name" value="LexA/Signal_pep-like_sf"/>
</dbReference>
<dbReference type="PANTHER" id="PTHR43390:SF1">
    <property type="entry name" value="CHLOROPLAST PROCESSING PEPTIDASE"/>
    <property type="match status" value="1"/>
</dbReference>
<dbReference type="SUPFAM" id="SSF51306">
    <property type="entry name" value="LexA/Signal peptidase"/>
    <property type="match status" value="1"/>
</dbReference>
<dbReference type="AlphaFoldDB" id="A0A9D1SA17"/>
<protein>
    <recommendedName>
        <fullName evidence="4 7">Signal peptidase I</fullName>
        <ecNumber evidence="4 7">3.4.21.89</ecNumber>
    </recommendedName>
</protein>
<proteinExistence type="inferred from homology"/>
<dbReference type="GO" id="GO:0006465">
    <property type="term" value="P:signal peptide processing"/>
    <property type="evidence" value="ECO:0007669"/>
    <property type="project" value="InterPro"/>
</dbReference>
<dbReference type="PANTHER" id="PTHR43390">
    <property type="entry name" value="SIGNAL PEPTIDASE I"/>
    <property type="match status" value="1"/>
</dbReference>
<dbReference type="NCBIfam" id="TIGR02227">
    <property type="entry name" value="sigpep_I_bact"/>
    <property type="match status" value="1"/>
</dbReference>
<dbReference type="GO" id="GO:0005886">
    <property type="term" value="C:plasma membrane"/>
    <property type="evidence" value="ECO:0007669"/>
    <property type="project" value="UniProtKB-SubCell"/>
</dbReference>
<sequence length="216" mass="25032">MNFNINEKAKDILEWIYCVIIAVVLALLVRYFIGTPTIVKQPSMYPTLKEDQRLILNRWGRTTKQMPERGDIITFEAPKESYISPMEADLDNPKAIYDEEDKGWFFNFRYYVLEIGKISYIKRVIGLPGEHVEIKNGKVYINGEELKEDYLQPGVVTDSLDGAFTDFIVPENYVFALGDNRSRSTDCRRFGCIPLEKIEGKVVLRFWPLNVFGKVE</sequence>
<evidence type="ECO:0000256" key="1">
    <source>
        <dbReference type="ARBA" id="ARBA00000677"/>
    </source>
</evidence>
<comment type="similarity">
    <text evidence="3 7">Belongs to the peptidase S26 family.</text>
</comment>
<reference evidence="9" key="2">
    <citation type="journal article" date="2021" name="PeerJ">
        <title>Extensive microbial diversity within the chicken gut microbiome revealed by metagenomics and culture.</title>
        <authorList>
            <person name="Gilroy R."/>
            <person name="Ravi A."/>
            <person name="Getino M."/>
            <person name="Pursley I."/>
            <person name="Horton D.L."/>
            <person name="Alikhan N.F."/>
            <person name="Baker D."/>
            <person name="Gharbi K."/>
            <person name="Hall N."/>
            <person name="Watson M."/>
            <person name="Adriaenssens E.M."/>
            <person name="Foster-Nyarko E."/>
            <person name="Jarju S."/>
            <person name="Secka A."/>
            <person name="Antonio M."/>
            <person name="Oren A."/>
            <person name="Chaudhuri R.R."/>
            <person name="La Ragione R."/>
            <person name="Hildebrand F."/>
            <person name="Pallen M.J."/>
        </authorList>
    </citation>
    <scope>NUCLEOTIDE SEQUENCE</scope>
    <source>
        <strain evidence="9">CHK195-15760</strain>
    </source>
</reference>
<feature type="active site" evidence="6">
    <location>
        <position position="43"/>
    </location>
</feature>
<reference evidence="9" key="1">
    <citation type="submission" date="2020-10" db="EMBL/GenBank/DDBJ databases">
        <authorList>
            <person name="Gilroy R."/>
        </authorList>
    </citation>
    <scope>NUCLEOTIDE SEQUENCE</scope>
    <source>
        <strain evidence="9">CHK195-15760</strain>
    </source>
</reference>
<evidence type="ECO:0000256" key="3">
    <source>
        <dbReference type="ARBA" id="ARBA00009370"/>
    </source>
</evidence>
<evidence type="ECO:0000256" key="7">
    <source>
        <dbReference type="RuleBase" id="RU362042"/>
    </source>
</evidence>
<keyword evidence="7" id="KW-0472">Membrane</keyword>
<comment type="catalytic activity">
    <reaction evidence="1 7">
        <text>Cleavage of hydrophobic, N-terminal signal or leader sequences from secreted and periplasmic proteins.</text>
        <dbReference type="EC" id="3.4.21.89"/>
    </reaction>
</comment>
<evidence type="ECO:0000256" key="2">
    <source>
        <dbReference type="ARBA" id="ARBA00004401"/>
    </source>
</evidence>
<evidence type="ECO:0000256" key="6">
    <source>
        <dbReference type="PIRSR" id="PIRSR600223-1"/>
    </source>
</evidence>
<dbReference type="GO" id="GO:0009003">
    <property type="term" value="F:signal peptidase activity"/>
    <property type="evidence" value="ECO:0007669"/>
    <property type="project" value="UniProtKB-EC"/>
</dbReference>
<keyword evidence="7" id="KW-0812">Transmembrane</keyword>